<dbReference type="Proteomes" id="UP000560658">
    <property type="component" value="Unassembled WGS sequence"/>
</dbReference>
<protein>
    <submittedName>
        <fullName evidence="2">Uncharacterized protein</fullName>
    </submittedName>
</protein>
<evidence type="ECO:0000256" key="1">
    <source>
        <dbReference type="SAM" id="Phobius"/>
    </source>
</evidence>
<keyword evidence="3" id="KW-1185">Reference proteome</keyword>
<organism evidence="2 3">
    <name type="scientific">Bacteroides reticulotermitis</name>
    <dbReference type="NCBI Taxonomy" id="1133319"/>
    <lineage>
        <taxon>Bacteria</taxon>
        <taxon>Pseudomonadati</taxon>
        <taxon>Bacteroidota</taxon>
        <taxon>Bacteroidia</taxon>
        <taxon>Bacteroidales</taxon>
        <taxon>Bacteroidaceae</taxon>
        <taxon>Bacteroides</taxon>
    </lineage>
</organism>
<keyword evidence="1" id="KW-0472">Membrane</keyword>
<keyword evidence="1" id="KW-1133">Transmembrane helix</keyword>
<comment type="caution">
    <text evidence="2">The sequence shown here is derived from an EMBL/GenBank/DDBJ whole genome shotgun (WGS) entry which is preliminary data.</text>
</comment>
<dbReference type="EMBL" id="JACIER010000002">
    <property type="protein sequence ID" value="MBB4043063.1"/>
    <property type="molecule type" value="Genomic_DNA"/>
</dbReference>
<feature type="transmembrane region" description="Helical" evidence="1">
    <location>
        <begin position="6"/>
        <end position="29"/>
    </location>
</feature>
<sequence>MPFGPLLMYGAQWLVVTTPVIVSFVLLIVSYNELLITTNTIC</sequence>
<accession>A0A840D454</accession>
<dbReference type="AlphaFoldDB" id="A0A840D454"/>
<evidence type="ECO:0000313" key="2">
    <source>
        <dbReference type="EMBL" id="MBB4043063.1"/>
    </source>
</evidence>
<name>A0A840D454_9BACE</name>
<reference evidence="2" key="1">
    <citation type="submission" date="2020-08" db="EMBL/GenBank/DDBJ databases">
        <title>Genomic Encyclopedia of Type Strains, Phase IV (KMG-IV): sequencing the most valuable type-strain genomes for metagenomic binning, comparative biology and taxonomic classification.</title>
        <authorList>
            <person name="Goeker M."/>
        </authorList>
    </citation>
    <scope>NUCLEOTIDE SEQUENCE [LARGE SCALE GENOMIC DNA]</scope>
    <source>
        <strain evidence="2">DSM 105720</strain>
    </source>
</reference>
<evidence type="ECO:0000313" key="3">
    <source>
        <dbReference type="Proteomes" id="UP000560658"/>
    </source>
</evidence>
<keyword evidence="1" id="KW-0812">Transmembrane</keyword>
<proteinExistence type="predicted"/>
<gene>
    <name evidence="2" type="ORF">GGR06_000828</name>
</gene>